<dbReference type="AlphaFoldDB" id="A0A7X9P3G0"/>
<reference evidence="2 3" key="1">
    <citation type="submission" date="2020-04" db="EMBL/GenBank/DDBJ databases">
        <title>Flammeovirga sp. SR4, a novel species isolated from seawater.</title>
        <authorList>
            <person name="Wang X."/>
        </authorList>
    </citation>
    <scope>NUCLEOTIDE SEQUENCE [LARGE SCALE GENOMIC DNA]</scope>
    <source>
        <strain evidence="2 3">ATCC 23126</strain>
    </source>
</reference>
<proteinExistence type="predicted"/>
<dbReference type="RefSeq" id="WP_169656638.1">
    <property type="nucleotide sequence ID" value="NZ_JABANE010000022.1"/>
</dbReference>
<keyword evidence="1" id="KW-0812">Transmembrane</keyword>
<keyword evidence="1" id="KW-0472">Membrane</keyword>
<evidence type="ECO:0000313" key="2">
    <source>
        <dbReference type="EMBL" id="NME68332.1"/>
    </source>
</evidence>
<comment type="caution">
    <text evidence="2">The sequence shown here is derived from an EMBL/GenBank/DDBJ whole genome shotgun (WGS) entry which is preliminary data.</text>
</comment>
<protein>
    <submittedName>
        <fullName evidence="2">Uncharacterized protein</fullName>
    </submittedName>
</protein>
<evidence type="ECO:0000256" key="1">
    <source>
        <dbReference type="SAM" id="Phobius"/>
    </source>
</evidence>
<organism evidence="2 3">
    <name type="scientific">Flammeovirga aprica JL-4</name>
    <dbReference type="NCBI Taxonomy" id="694437"/>
    <lineage>
        <taxon>Bacteria</taxon>
        <taxon>Pseudomonadati</taxon>
        <taxon>Bacteroidota</taxon>
        <taxon>Cytophagia</taxon>
        <taxon>Cytophagales</taxon>
        <taxon>Flammeovirgaceae</taxon>
        <taxon>Flammeovirga</taxon>
    </lineage>
</organism>
<dbReference type="Proteomes" id="UP000576082">
    <property type="component" value="Unassembled WGS sequence"/>
</dbReference>
<keyword evidence="1" id="KW-1133">Transmembrane helix</keyword>
<evidence type="ECO:0000313" key="3">
    <source>
        <dbReference type="Proteomes" id="UP000576082"/>
    </source>
</evidence>
<accession>A0A7X9P3G0</accession>
<feature type="transmembrane region" description="Helical" evidence="1">
    <location>
        <begin position="48"/>
        <end position="65"/>
    </location>
</feature>
<dbReference type="EMBL" id="JABANE010000022">
    <property type="protein sequence ID" value="NME68332.1"/>
    <property type="molecule type" value="Genomic_DNA"/>
</dbReference>
<sequence>MNIILFTSLVVMLIITSISHFSNRNHTLENIGHTSEICVSVVKSSLVVNFPLGLMSLGLFLIAVLKRIGLIAIPFSLRQLTYNTVDSFIIVGVLLPVIAMIIGIRASQKEA</sequence>
<gene>
    <name evidence="2" type="ORF">HHU12_10210</name>
</gene>
<keyword evidence="3" id="KW-1185">Reference proteome</keyword>
<feature type="transmembrane region" description="Helical" evidence="1">
    <location>
        <begin position="85"/>
        <end position="106"/>
    </location>
</feature>
<name>A0A7X9P3G0_9BACT</name>